<accession>A0A5N7BT29</accession>
<dbReference type="Proteomes" id="UP000326877">
    <property type="component" value="Unassembled WGS sequence"/>
</dbReference>
<organism evidence="1">
    <name type="scientific">Petromyces alliaceus</name>
    <name type="common">Aspergillus alliaceus</name>
    <dbReference type="NCBI Taxonomy" id="209559"/>
    <lineage>
        <taxon>Eukaryota</taxon>
        <taxon>Fungi</taxon>
        <taxon>Dikarya</taxon>
        <taxon>Ascomycota</taxon>
        <taxon>Pezizomycotina</taxon>
        <taxon>Eurotiomycetes</taxon>
        <taxon>Eurotiomycetidae</taxon>
        <taxon>Eurotiales</taxon>
        <taxon>Aspergillaceae</taxon>
        <taxon>Aspergillus</taxon>
        <taxon>Aspergillus subgen. Circumdati</taxon>
    </lineage>
</organism>
<evidence type="ECO:0000313" key="1">
    <source>
        <dbReference type="EMBL" id="KAE8384980.1"/>
    </source>
</evidence>
<gene>
    <name evidence="1" type="ORF">BDV23DRAFT_165809</name>
</gene>
<dbReference type="OrthoDB" id="4249073at2759"/>
<name>A0A5N6FDF0_PETAA</name>
<proteinExistence type="predicted"/>
<sequence length="86" mass="9737">MANDNNDDGNGSLIVGLIILGMCITVMIYCGIRQMMYPAPPPPRDMSVDQRNYLRKVRQQSLDRLWYIARSKDRPPETEVGSVSHA</sequence>
<reference evidence="1" key="1">
    <citation type="submission" date="2019-04" db="EMBL/GenBank/DDBJ databases">
        <title>Friends and foes A comparative genomics studyof 23 Aspergillus species from section Flavi.</title>
        <authorList>
            <consortium name="DOE Joint Genome Institute"/>
            <person name="Kjaerbolling I."/>
            <person name="Vesth T."/>
            <person name="Frisvad J.C."/>
            <person name="Nybo J.L."/>
            <person name="Theobald S."/>
            <person name="Kildgaard S."/>
            <person name="Isbrandt T."/>
            <person name="Kuo A."/>
            <person name="Sato A."/>
            <person name="Lyhne E.K."/>
            <person name="Kogle M.E."/>
            <person name="Wiebenga A."/>
            <person name="Kun R.S."/>
            <person name="Lubbers R.J."/>
            <person name="Makela M.R."/>
            <person name="Barry K."/>
            <person name="Chovatia M."/>
            <person name="Clum A."/>
            <person name="Daum C."/>
            <person name="Haridas S."/>
            <person name="He G."/>
            <person name="LaButti K."/>
            <person name="Lipzen A."/>
            <person name="Mondo S."/>
            <person name="Riley R."/>
            <person name="Salamov A."/>
            <person name="Simmons B.A."/>
            <person name="Magnuson J.K."/>
            <person name="Henrissat B."/>
            <person name="Mortensen U.H."/>
            <person name="Larsen T.O."/>
            <person name="Devries R.P."/>
            <person name="Grigoriev I.V."/>
            <person name="Machida M."/>
            <person name="Baker S.E."/>
            <person name="Andersen M.R."/>
        </authorList>
    </citation>
    <scope>NUCLEOTIDE SEQUENCE [LARGE SCALE GENOMIC DNA]</scope>
    <source>
        <strain evidence="1">IBT 14317</strain>
    </source>
</reference>
<accession>A0A5N6FDF0</accession>
<protein>
    <submittedName>
        <fullName evidence="1">Uncharacterized protein</fullName>
    </submittedName>
</protein>
<dbReference type="AlphaFoldDB" id="A0A5N6FDF0"/>
<dbReference type="OMA" id="TVMIYCG"/>
<dbReference type="EMBL" id="ML735349">
    <property type="protein sequence ID" value="KAE8384980.1"/>
    <property type="molecule type" value="Genomic_DNA"/>
</dbReference>